<sequence>MNYKPLFVSIVFLAAVWGVYFWQFNNGFSTSQGDWGTFGDFTGGVVNPLLNFITIYVLITQFKTLKSDLDKQRFDEAVKAFESSFFTFTTIALNEYKTFELKVGDIVYKGAGSIGYIEGYFEHHSKLGADMNVKFNEIDQLSHDGVYSLVSSFCVVFKLIDETCPAEVKDKYISLFSMLLPTKMTYLLSMAEVSTKWKLLKYPRDLGYFDKDSVSKVCTHYRKIAGISSLQAPADASDARE</sequence>
<organism evidence="2 3">
    <name type="scientific">Pseudomonas saxonica</name>
    <dbReference type="NCBI Taxonomy" id="2600598"/>
    <lineage>
        <taxon>Bacteria</taxon>
        <taxon>Pseudomonadati</taxon>
        <taxon>Pseudomonadota</taxon>
        <taxon>Gammaproteobacteria</taxon>
        <taxon>Pseudomonadales</taxon>
        <taxon>Pseudomonadaceae</taxon>
        <taxon>Pseudomonas</taxon>
    </lineage>
</organism>
<dbReference type="EMBL" id="VFIO01000001">
    <property type="protein sequence ID" value="TWR92533.1"/>
    <property type="molecule type" value="Genomic_DNA"/>
</dbReference>
<evidence type="ECO:0000313" key="2">
    <source>
        <dbReference type="EMBL" id="TWR92533.1"/>
    </source>
</evidence>
<evidence type="ECO:0000313" key="3">
    <source>
        <dbReference type="Proteomes" id="UP000318428"/>
    </source>
</evidence>
<dbReference type="RefSeq" id="WP_146383843.1">
    <property type="nucleotide sequence ID" value="NZ_VFIO01000001.1"/>
</dbReference>
<accession>A0ABY3GN10</accession>
<feature type="transmembrane region" description="Helical" evidence="1">
    <location>
        <begin position="45"/>
        <end position="65"/>
    </location>
</feature>
<gene>
    <name evidence="2" type="ORF">FJD38_02615</name>
</gene>
<keyword evidence="1" id="KW-1133">Transmembrane helix</keyword>
<keyword evidence="1" id="KW-0472">Membrane</keyword>
<name>A0ABY3GN10_9PSED</name>
<comment type="caution">
    <text evidence="2">The sequence shown here is derived from an EMBL/GenBank/DDBJ whole genome shotgun (WGS) entry which is preliminary data.</text>
</comment>
<proteinExistence type="predicted"/>
<dbReference type="Proteomes" id="UP000318428">
    <property type="component" value="Unassembled WGS sequence"/>
</dbReference>
<evidence type="ECO:0000256" key="1">
    <source>
        <dbReference type="SAM" id="Phobius"/>
    </source>
</evidence>
<keyword evidence="3" id="KW-1185">Reference proteome</keyword>
<reference evidence="2 3" key="1">
    <citation type="submission" date="2019-06" db="EMBL/GenBank/DDBJ databases">
        <title>Pseudomonas bimorpha sp. nov. isolated from bovine raw milk and skim milk concentrate.</title>
        <authorList>
            <person name="Hofmann K."/>
            <person name="Huptas C."/>
            <person name="Doll E."/>
            <person name="Scherer S."/>
            <person name="Wenning M."/>
        </authorList>
    </citation>
    <scope>NUCLEOTIDE SEQUENCE [LARGE SCALE GENOMIC DNA]</scope>
    <source>
        <strain evidence="2 3">DSM 108989</strain>
    </source>
</reference>
<keyword evidence="1" id="KW-0812">Transmembrane</keyword>
<protein>
    <recommendedName>
        <fullName evidence="4">DUF4760 domain-containing protein</fullName>
    </recommendedName>
</protein>
<evidence type="ECO:0008006" key="4">
    <source>
        <dbReference type="Google" id="ProtNLM"/>
    </source>
</evidence>